<dbReference type="AlphaFoldDB" id="A0A176WJW3"/>
<dbReference type="Proteomes" id="UP000077202">
    <property type="component" value="Unassembled WGS sequence"/>
</dbReference>
<keyword evidence="2" id="KW-1185">Reference proteome</keyword>
<gene>
    <name evidence="1" type="ORF">AXG93_4123s1040</name>
</gene>
<evidence type="ECO:0000313" key="2">
    <source>
        <dbReference type="Proteomes" id="UP000077202"/>
    </source>
</evidence>
<organism evidence="1 2">
    <name type="scientific">Marchantia polymorpha subsp. ruderalis</name>
    <dbReference type="NCBI Taxonomy" id="1480154"/>
    <lineage>
        <taxon>Eukaryota</taxon>
        <taxon>Viridiplantae</taxon>
        <taxon>Streptophyta</taxon>
        <taxon>Embryophyta</taxon>
        <taxon>Marchantiophyta</taxon>
        <taxon>Marchantiopsida</taxon>
        <taxon>Marchantiidae</taxon>
        <taxon>Marchantiales</taxon>
        <taxon>Marchantiaceae</taxon>
        <taxon>Marchantia</taxon>
    </lineage>
</organism>
<reference evidence="1" key="1">
    <citation type="submission" date="2016-03" db="EMBL/GenBank/DDBJ databases">
        <title>Mechanisms controlling the formation of the plant cell surface in tip-growing cells are functionally conserved among land plants.</title>
        <authorList>
            <person name="Honkanen S."/>
            <person name="Jones V.A."/>
            <person name="Morieri G."/>
            <person name="Champion C."/>
            <person name="Hetherington A.J."/>
            <person name="Kelly S."/>
            <person name="Saint-Marcoux D."/>
            <person name="Proust H."/>
            <person name="Prescott H."/>
            <person name="Dolan L."/>
        </authorList>
    </citation>
    <scope>NUCLEOTIDE SEQUENCE [LARGE SCALE GENOMIC DNA]</scope>
    <source>
        <tissue evidence="1">Whole gametophyte</tissue>
    </source>
</reference>
<dbReference type="EMBL" id="LVLJ01000663">
    <property type="protein sequence ID" value="OAE33329.1"/>
    <property type="molecule type" value="Genomic_DNA"/>
</dbReference>
<evidence type="ECO:0000313" key="1">
    <source>
        <dbReference type="EMBL" id="OAE33329.1"/>
    </source>
</evidence>
<name>A0A176WJW3_MARPO</name>
<accession>A0A176WJW3</accession>
<comment type="caution">
    <text evidence="1">The sequence shown here is derived from an EMBL/GenBank/DDBJ whole genome shotgun (WGS) entry which is preliminary data.</text>
</comment>
<proteinExistence type="predicted"/>
<sequence length="70" mass="7883">MVLLKKYEALGAWRKLTDTIKHTGKNSEPETHSCHGYYKISIQTGSTASNPTERIGLCSQYDIGRNRQAQ</sequence>
<protein>
    <submittedName>
        <fullName evidence="1">Uncharacterized protein</fullName>
    </submittedName>
</protein>